<dbReference type="Proteomes" id="UP000789831">
    <property type="component" value="Unassembled WGS sequence"/>
</dbReference>
<feature type="compositionally biased region" description="Basic and acidic residues" evidence="1">
    <location>
        <begin position="289"/>
        <end position="308"/>
    </location>
</feature>
<feature type="non-terminal residue" evidence="2">
    <location>
        <position position="365"/>
    </location>
</feature>
<reference evidence="2" key="1">
    <citation type="submission" date="2021-06" db="EMBL/GenBank/DDBJ databases">
        <authorList>
            <person name="Kallberg Y."/>
            <person name="Tangrot J."/>
            <person name="Rosling A."/>
        </authorList>
    </citation>
    <scope>NUCLEOTIDE SEQUENCE</scope>
    <source>
        <strain evidence="2">MT106</strain>
    </source>
</reference>
<comment type="caution">
    <text evidence="2">The sequence shown here is derived from an EMBL/GenBank/DDBJ whole genome shotgun (WGS) entry which is preliminary data.</text>
</comment>
<accession>A0A9N9DG34</accession>
<protein>
    <submittedName>
        <fullName evidence="2">9752_t:CDS:1</fullName>
    </submittedName>
</protein>
<feature type="region of interest" description="Disordered" evidence="1">
    <location>
        <begin position="71"/>
        <end position="90"/>
    </location>
</feature>
<dbReference type="AlphaFoldDB" id="A0A9N9DG34"/>
<gene>
    <name evidence="2" type="ORF">AGERDE_LOCUS10654</name>
</gene>
<evidence type="ECO:0000256" key="1">
    <source>
        <dbReference type="SAM" id="MobiDB-lite"/>
    </source>
</evidence>
<feature type="compositionally biased region" description="Acidic residues" evidence="1">
    <location>
        <begin position="75"/>
        <end position="90"/>
    </location>
</feature>
<feature type="compositionally biased region" description="Basic and acidic residues" evidence="1">
    <location>
        <begin position="335"/>
        <end position="349"/>
    </location>
</feature>
<feature type="region of interest" description="Disordered" evidence="1">
    <location>
        <begin position="284"/>
        <end position="365"/>
    </location>
</feature>
<dbReference type="EMBL" id="CAJVPL010003500">
    <property type="protein sequence ID" value="CAG8633867.1"/>
    <property type="molecule type" value="Genomic_DNA"/>
</dbReference>
<dbReference type="OrthoDB" id="2376367at2759"/>
<name>A0A9N9DG34_9GLOM</name>
<evidence type="ECO:0000313" key="3">
    <source>
        <dbReference type="Proteomes" id="UP000789831"/>
    </source>
</evidence>
<organism evidence="2 3">
    <name type="scientific">Ambispora gerdemannii</name>
    <dbReference type="NCBI Taxonomy" id="144530"/>
    <lineage>
        <taxon>Eukaryota</taxon>
        <taxon>Fungi</taxon>
        <taxon>Fungi incertae sedis</taxon>
        <taxon>Mucoromycota</taxon>
        <taxon>Glomeromycotina</taxon>
        <taxon>Glomeromycetes</taxon>
        <taxon>Archaeosporales</taxon>
        <taxon>Ambisporaceae</taxon>
        <taxon>Ambispora</taxon>
    </lineage>
</organism>
<feature type="compositionally biased region" description="Acidic residues" evidence="1">
    <location>
        <begin position="320"/>
        <end position="333"/>
    </location>
</feature>
<feature type="region of interest" description="Disordered" evidence="1">
    <location>
        <begin position="165"/>
        <end position="185"/>
    </location>
</feature>
<proteinExistence type="predicted"/>
<evidence type="ECO:0000313" key="2">
    <source>
        <dbReference type="EMBL" id="CAG8633867.1"/>
    </source>
</evidence>
<keyword evidence="3" id="KW-1185">Reference proteome</keyword>
<sequence length="365" mass="41686">MIYDNLTKLLPPGTKRNTILKQTQRARSIYKLFEKIGIDKIKYITTYSANSILELSDSQIQTIIDYFSENPNTEFSDDRDDPITDSEEEISNDQDNILDEQANLLVSATRVEDDFDKMIMETFEEEEARIEKERENKASSNVVTPAKVNVYDYVYFDDEFDRNLSNPIPRLDKGTNENETEDNSDTLESYLTRTAPSSVSYLGFLESNRSLVVKTPPLSENWKGLNGAWYSRYLQTSKRLNLPPMVQVVEENRVKGTIRSKTIDIYQAVGENVGDEIVDECQQSSKRLKKDEQGQSRSRSGADYHSENNVESQDPVSASDYDDSDVSDQEAIDNQEVKEATNDKVEVTKKNKTGPLRLSEANRKK</sequence>